<feature type="compositionally biased region" description="Basic and acidic residues" evidence="1">
    <location>
        <begin position="1"/>
        <end position="28"/>
    </location>
</feature>
<gene>
    <name evidence="2" type="ORF">FJU08_09885</name>
</gene>
<dbReference type="EMBL" id="VHLG01000004">
    <property type="protein sequence ID" value="TPW30960.1"/>
    <property type="molecule type" value="Genomic_DNA"/>
</dbReference>
<organism evidence="2 3">
    <name type="scientific">Martelella alba</name>
    <dbReference type="NCBI Taxonomy" id="2590451"/>
    <lineage>
        <taxon>Bacteria</taxon>
        <taxon>Pseudomonadati</taxon>
        <taxon>Pseudomonadota</taxon>
        <taxon>Alphaproteobacteria</taxon>
        <taxon>Hyphomicrobiales</taxon>
        <taxon>Aurantimonadaceae</taxon>
        <taxon>Martelella</taxon>
    </lineage>
</organism>
<dbReference type="AlphaFoldDB" id="A0A506UAM7"/>
<dbReference type="RefSeq" id="WP_141148832.1">
    <property type="nucleotide sequence ID" value="NZ_VHLG01000004.1"/>
</dbReference>
<keyword evidence="3" id="KW-1185">Reference proteome</keyword>
<sequence length="160" mass="17626">MLEDFWQGRDKPDHRHRQCEKIQDKQSQEGKSVLAEMASGIKVETLDADKGRKPDQICGFGHASGKLAHFCPHGGEHEVKLAQWRVYDESVENGRCDIDQAQRVDLSSGNMAEKVPRTAKCGAPSRSGPCHCSALVISLSAHAQAIAEEFNISIYKGIII</sequence>
<evidence type="ECO:0000256" key="1">
    <source>
        <dbReference type="SAM" id="MobiDB-lite"/>
    </source>
</evidence>
<feature type="region of interest" description="Disordered" evidence="1">
    <location>
        <begin position="1"/>
        <end position="31"/>
    </location>
</feature>
<accession>A0A506UAM7</accession>
<comment type="caution">
    <text evidence="2">The sequence shown here is derived from an EMBL/GenBank/DDBJ whole genome shotgun (WGS) entry which is preliminary data.</text>
</comment>
<evidence type="ECO:0000313" key="3">
    <source>
        <dbReference type="Proteomes" id="UP000318801"/>
    </source>
</evidence>
<proteinExistence type="predicted"/>
<dbReference type="Proteomes" id="UP000318801">
    <property type="component" value="Unassembled WGS sequence"/>
</dbReference>
<reference evidence="2 3" key="1">
    <citation type="submission" date="2019-06" db="EMBL/GenBank/DDBJ databases">
        <authorList>
            <person name="Li M."/>
        </authorList>
    </citation>
    <scope>NUCLEOTIDE SEQUENCE [LARGE SCALE GENOMIC DNA]</scope>
    <source>
        <strain evidence="2 3">BGMRC2036</strain>
    </source>
</reference>
<name>A0A506UAM7_9HYPH</name>
<evidence type="ECO:0000313" key="2">
    <source>
        <dbReference type="EMBL" id="TPW30960.1"/>
    </source>
</evidence>
<protein>
    <submittedName>
        <fullName evidence="2">Uncharacterized protein</fullName>
    </submittedName>
</protein>